<gene>
    <name evidence="3" type="ORF">HPBE_LOCUS8716</name>
</gene>
<organism evidence="4 5">
    <name type="scientific">Heligmosomoides polygyrus</name>
    <name type="common">Parasitic roundworm</name>
    <dbReference type="NCBI Taxonomy" id="6339"/>
    <lineage>
        <taxon>Eukaryota</taxon>
        <taxon>Metazoa</taxon>
        <taxon>Ecdysozoa</taxon>
        <taxon>Nematoda</taxon>
        <taxon>Chromadorea</taxon>
        <taxon>Rhabditida</taxon>
        <taxon>Rhabditina</taxon>
        <taxon>Rhabditomorpha</taxon>
        <taxon>Strongyloidea</taxon>
        <taxon>Heligmosomidae</taxon>
        <taxon>Heligmosomoides</taxon>
    </lineage>
</organism>
<reference evidence="5" key="2">
    <citation type="submission" date="2019-09" db="UniProtKB">
        <authorList>
            <consortium name="WormBaseParasite"/>
        </authorList>
    </citation>
    <scope>IDENTIFICATION</scope>
</reference>
<keyword evidence="2" id="KW-0472">Membrane</keyword>
<accession>A0A183FMR7</accession>
<evidence type="ECO:0000313" key="4">
    <source>
        <dbReference type="Proteomes" id="UP000050761"/>
    </source>
</evidence>
<proteinExistence type="predicted"/>
<keyword evidence="2" id="KW-0812">Transmembrane</keyword>
<keyword evidence="4" id="KW-1185">Reference proteome</keyword>
<dbReference type="AlphaFoldDB" id="A0A183FMR7"/>
<dbReference type="EMBL" id="UZAH01026232">
    <property type="protein sequence ID" value="VDO77471.1"/>
    <property type="molecule type" value="Genomic_DNA"/>
</dbReference>
<dbReference type="OrthoDB" id="6374728at2759"/>
<feature type="region of interest" description="Disordered" evidence="1">
    <location>
        <begin position="69"/>
        <end position="89"/>
    </location>
</feature>
<sequence length="160" mass="17443">MADRETCWQSFEGLSWTGLGDCHCDSSNSDCHWIRLHTNYNKCIRRRNLVVGAVLIVGTSAISIGFRSDGGSYEGRSRTSTSHSQTDRDSCSDYHDAYNCCTSSIVTNPKTISSGFRVQPSTTATNIGTALCDDDIRSGTASADRFTVVANHTATKRLAF</sequence>
<evidence type="ECO:0000256" key="2">
    <source>
        <dbReference type="SAM" id="Phobius"/>
    </source>
</evidence>
<evidence type="ECO:0000256" key="1">
    <source>
        <dbReference type="SAM" id="MobiDB-lite"/>
    </source>
</evidence>
<evidence type="ECO:0000313" key="5">
    <source>
        <dbReference type="WBParaSite" id="HPBE_0000871501-mRNA-1"/>
    </source>
</evidence>
<keyword evidence="2" id="KW-1133">Transmembrane helix</keyword>
<accession>A0A3P7XSL1</accession>
<dbReference type="WBParaSite" id="HPBE_0000871501-mRNA-1">
    <property type="protein sequence ID" value="HPBE_0000871501-mRNA-1"/>
    <property type="gene ID" value="HPBE_0000871501"/>
</dbReference>
<protein>
    <submittedName>
        <fullName evidence="3 5">Uncharacterized protein</fullName>
    </submittedName>
</protein>
<feature type="transmembrane region" description="Helical" evidence="2">
    <location>
        <begin position="49"/>
        <end position="66"/>
    </location>
</feature>
<evidence type="ECO:0000313" key="3">
    <source>
        <dbReference type="EMBL" id="VDO77471.1"/>
    </source>
</evidence>
<name>A0A183FMR7_HELPZ</name>
<reference evidence="3 4" key="1">
    <citation type="submission" date="2018-11" db="EMBL/GenBank/DDBJ databases">
        <authorList>
            <consortium name="Pathogen Informatics"/>
        </authorList>
    </citation>
    <scope>NUCLEOTIDE SEQUENCE [LARGE SCALE GENOMIC DNA]</scope>
</reference>
<dbReference type="Proteomes" id="UP000050761">
    <property type="component" value="Unassembled WGS sequence"/>
</dbReference>